<proteinExistence type="predicted"/>
<dbReference type="KEGG" id="dao:Desac_0131"/>
<evidence type="ECO:0000256" key="1">
    <source>
        <dbReference type="SAM" id="Phobius"/>
    </source>
</evidence>
<gene>
    <name evidence="2" type="ordered locus">Desac_0131</name>
</gene>
<feature type="transmembrane region" description="Helical" evidence="1">
    <location>
        <begin position="26"/>
        <end position="47"/>
    </location>
</feature>
<keyword evidence="3" id="KW-1185">Reference proteome</keyword>
<evidence type="ECO:0000313" key="3">
    <source>
        <dbReference type="Proteomes" id="UP000000483"/>
    </source>
</evidence>
<dbReference type="HOGENOM" id="CLU_1324619_0_0_7"/>
<reference evidence="3" key="2">
    <citation type="submission" date="2011-03" db="EMBL/GenBank/DDBJ databases">
        <title>The complete genome of Desulfobacca acetoxidans DSM 11109.</title>
        <authorList>
            <consortium name="US DOE Joint Genome Institute (JGI-PGF)"/>
            <person name="Lucas S."/>
            <person name="Copeland A."/>
            <person name="Lapidus A."/>
            <person name="Bruce D."/>
            <person name="Goodwin L."/>
            <person name="Pitluck S."/>
            <person name="Peters L."/>
            <person name="Kyrpides N."/>
            <person name="Mavromatis K."/>
            <person name="Ivanova N."/>
            <person name="Ovchinnikova G."/>
            <person name="Teshima H."/>
            <person name="Detter J.C."/>
            <person name="Han C."/>
            <person name="Land M."/>
            <person name="Hauser L."/>
            <person name="Markowitz V."/>
            <person name="Cheng J.-F."/>
            <person name="Hugenholtz P."/>
            <person name="Woyke T."/>
            <person name="Wu D."/>
            <person name="Spring S."/>
            <person name="Schueler E."/>
            <person name="Brambilla E."/>
            <person name="Klenk H.-P."/>
            <person name="Eisen J.A."/>
        </authorList>
    </citation>
    <scope>NUCLEOTIDE SEQUENCE [LARGE SCALE GENOMIC DNA]</scope>
    <source>
        <strain evidence="3">ATCC 700848 / DSM 11109 / ASRB2</strain>
    </source>
</reference>
<reference evidence="2 3" key="1">
    <citation type="journal article" date="2011" name="Stand. Genomic Sci.">
        <title>Complete genome sequence of the acetate-degrading sulfate reducer Desulfobacca acetoxidans type strain (ASRB2).</title>
        <authorList>
            <person name="Goker M."/>
            <person name="Teshima H."/>
            <person name="Lapidus A."/>
            <person name="Nolan M."/>
            <person name="Lucas S."/>
            <person name="Hammon N."/>
            <person name="Deshpande S."/>
            <person name="Cheng J.F."/>
            <person name="Tapia R."/>
            <person name="Han C."/>
            <person name="Goodwin L."/>
            <person name="Pitluck S."/>
            <person name="Huntemann M."/>
            <person name="Liolios K."/>
            <person name="Ivanova N."/>
            <person name="Pagani I."/>
            <person name="Mavromatis K."/>
            <person name="Ovchinikova G."/>
            <person name="Pati A."/>
            <person name="Chen A."/>
            <person name="Palaniappan K."/>
            <person name="Land M."/>
            <person name="Hauser L."/>
            <person name="Brambilla E.M."/>
            <person name="Rohde M."/>
            <person name="Spring S."/>
            <person name="Detter J.C."/>
            <person name="Woyke T."/>
            <person name="Bristow J."/>
            <person name="Eisen J.A."/>
            <person name="Markowitz V."/>
            <person name="Hugenholtz P."/>
            <person name="Kyrpides N.C."/>
            <person name="Klenk H.P."/>
        </authorList>
    </citation>
    <scope>NUCLEOTIDE SEQUENCE [LARGE SCALE GENOMIC DNA]</scope>
    <source>
        <strain evidence="3">ATCC 700848 / DSM 11109 / ASRB2</strain>
    </source>
</reference>
<keyword evidence="1" id="KW-0812">Transmembrane</keyword>
<feature type="transmembrane region" description="Helical" evidence="1">
    <location>
        <begin position="53"/>
        <end position="73"/>
    </location>
</feature>
<sequence length="207" mass="22799">MKRFFERVKTQGEAPPIASFGNMMTFYSLLFFLLAIPFVLIVGLVWITGVIGFSAWITAAFLGLAGFFSWRIYRCWQKLKSRLAAQSSEVSDIVKEAAKSGKDIEVTLLNGLLSFRYQGGRYPAPLQLGAPPLALEGPANLDLEAMAAVAVEESLGSPGKLRQEIEGFLRLRDSGVISPEEFETIKGRLLQRFAERSPVPELDQPAG</sequence>
<accession>F2NBV1</accession>
<protein>
    <recommendedName>
        <fullName evidence="4">SHOCT domain-containing protein</fullName>
    </recommendedName>
</protein>
<dbReference type="RefSeq" id="WP_013705141.1">
    <property type="nucleotide sequence ID" value="NC_015388.1"/>
</dbReference>
<dbReference type="EMBL" id="CP002629">
    <property type="protein sequence ID" value="AEB08028.1"/>
    <property type="molecule type" value="Genomic_DNA"/>
</dbReference>
<keyword evidence="1" id="KW-1133">Transmembrane helix</keyword>
<keyword evidence="1" id="KW-0472">Membrane</keyword>
<dbReference type="AlphaFoldDB" id="F2NBV1"/>
<evidence type="ECO:0008006" key="4">
    <source>
        <dbReference type="Google" id="ProtNLM"/>
    </source>
</evidence>
<dbReference type="Proteomes" id="UP000000483">
    <property type="component" value="Chromosome"/>
</dbReference>
<dbReference type="OrthoDB" id="7596142at2"/>
<organism evidence="2 3">
    <name type="scientific">Desulfobacca acetoxidans (strain ATCC 700848 / DSM 11109 / ASRB2)</name>
    <dbReference type="NCBI Taxonomy" id="880072"/>
    <lineage>
        <taxon>Bacteria</taxon>
        <taxon>Pseudomonadati</taxon>
        <taxon>Thermodesulfobacteriota</taxon>
        <taxon>Desulfobaccia</taxon>
        <taxon>Desulfobaccales</taxon>
        <taxon>Desulfobaccaceae</taxon>
        <taxon>Desulfobacca</taxon>
    </lineage>
</organism>
<name>F2NBV1_DESAR</name>
<evidence type="ECO:0000313" key="2">
    <source>
        <dbReference type="EMBL" id="AEB08028.1"/>
    </source>
</evidence>